<reference evidence="3 4" key="1">
    <citation type="submission" date="2017-03" db="EMBL/GenBank/DDBJ databases">
        <authorList>
            <person name="Afonso C.L."/>
            <person name="Miller P.J."/>
            <person name="Scott M.A."/>
            <person name="Spackman E."/>
            <person name="Goraichik I."/>
            <person name="Dimitrov K.M."/>
            <person name="Suarez D.L."/>
            <person name="Swayne D.E."/>
        </authorList>
    </citation>
    <scope>NUCLEOTIDE SEQUENCE [LARGE SCALE GENOMIC DNA]</scope>
    <source>
        <strain evidence="3 4">CECT 8367</strain>
    </source>
</reference>
<accession>A0A1X6Z869</accession>
<feature type="region of interest" description="Disordered" evidence="1">
    <location>
        <begin position="31"/>
        <end position="50"/>
    </location>
</feature>
<reference evidence="2 5" key="2">
    <citation type="submission" date="2018-03" db="EMBL/GenBank/DDBJ databases">
        <title>Genomic Encyclopedia of Archaeal and Bacterial Type Strains, Phase II (KMG-II): from individual species to whole genera.</title>
        <authorList>
            <person name="Goeker M."/>
        </authorList>
    </citation>
    <scope>NUCLEOTIDE SEQUENCE [LARGE SCALE GENOMIC DNA]</scope>
    <source>
        <strain evidence="2 5">DSM 29956</strain>
    </source>
</reference>
<dbReference type="RefSeq" id="WP_085896261.1">
    <property type="nucleotide sequence ID" value="NZ_FWFY01000004.1"/>
</dbReference>
<dbReference type="Proteomes" id="UP000193495">
    <property type="component" value="Unassembled WGS sequence"/>
</dbReference>
<evidence type="ECO:0000313" key="4">
    <source>
        <dbReference type="Proteomes" id="UP000193495"/>
    </source>
</evidence>
<keyword evidence="5" id="KW-1185">Reference proteome</keyword>
<gene>
    <name evidence="2" type="ORF">CLV79_10413</name>
    <name evidence="3" type="ORF">LOS8367_01938</name>
</gene>
<name>A0A1X6Z869_9RHOB</name>
<dbReference type="EMBL" id="PYGB01000004">
    <property type="protein sequence ID" value="PSK86584.1"/>
    <property type="molecule type" value="Genomic_DNA"/>
</dbReference>
<evidence type="ECO:0000256" key="1">
    <source>
        <dbReference type="SAM" id="MobiDB-lite"/>
    </source>
</evidence>
<organism evidence="3 4">
    <name type="scientific">Limimaricola soesokkakensis</name>
    <dbReference type="NCBI Taxonomy" id="1343159"/>
    <lineage>
        <taxon>Bacteria</taxon>
        <taxon>Pseudomonadati</taxon>
        <taxon>Pseudomonadota</taxon>
        <taxon>Alphaproteobacteria</taxon>
        <taxon>Rhodobacterales</taxon>
        <taxon>Paracoccaceae</taxon>
        <taxon>Limimaricola</taxon>
    </lineage>
</organism>
<evidence type="ECO:0000313" key="5">
    <source>
        <dbReference type="Proteomes" id="UP000240624"/>
    </source>
</evidence>
<dbReference type="Proteomes" id="UP000240624">
    <property type="component" value="Unassembled WGS sequence"/>
</dbReference>
<dbReference type="AlphaFoldDB" id="A0A1X6Z869"/>
<evidence type="ECO:0000313" key="2">
    <source>
        <dbReference type="EMBL" id="PSK86584.1"/>
    </source>
</evidence>
<protein>
    <submittedName>
        <fullName evidence="3">Uncharacterized protein</fullName>
    </submittedName>
</protein>
<evidence type="ECO:0000313" key="3">
    <source>
        <dbReference type="EMBL" id="SLN43802.1"/>
    </source>
</evidence>
<sequence>MPLTFNAGSSGFDWKAALSALMEARAAKSDKTVEQKASSPAEATKAQAATEPAIRIDISAEAKTASAPAAPETVAAAVEEVVAPTVMSPTNEETTEAVAQAAAPVADIPEKAASEAVAVTEQAVVKVTSLTGLGASAAAEKTGRAAAAAPAEAEVSDIAAARAAAIRLQELDRMQNMISSIGARPESDMGIAPINAQSASRAGAAYGASAALPAAAGERTDIAA</sequence>
<proteinExistence type="predicted"/>
<dbReference type="EMBL" id="FWFY01000004">
    <property type="protein sequence ID" value="SLN43802.1"/>
    <property type="molecule type" value="Genomic_DNA"/>
</dbReference>